<comment type="caution">
    <text evidence="1">The sequence shown here is derived from an EMBL/GenBank/DDBJ whole genome shotgun (WGS) entry which is preliminary data.</text>
</comment>
<dbReference type="Proteomes" id="UP001499878">
    <property type="component" value="Unassembled WGS sequence"/>
</dbReference>
<evidence type="ECO:0000313" key="1">
    <source>
        <dbReference type="EMBL" id="GAA5204978.1"/>
    </source>
</evidence>
<organism evidence="1 2">
    <name type="scientific">Streptomyces thinghirensis</name>
    <dbReference type="NCBI Taxonomy" id="551547"/>
    <lineage>
        <taxon>Bacteria</taxon>
        <taxon>Bacillati</taxon>
        <taxon>Actinomycetota</taxon>
        <taxon>Actinomycetes</taxon>
        <taxon>Kitasatosporales</taxon>
        <taxon>Streptomycetaceae</taxon>
        <taxon>Streptomyces</taxon>
    </lineage>
</organism>
<dbReference type="EMBL" id="BAABJR010000002">
    <property type="protein sequence ID" value="GAA5204978.1"/>
    <property type="molecule type" value="Genomic_DNA"/>
</dbReference>
<name>A0ABP9T076_9ACTN</name>
<accession>A0ABP9T076</accession>
<sequence>MNDEHEPDEGFDDEGLDKALERFRGSMDPLVKWRENWARNTFPPINRMLQESAAFRLNLTKNFPKIVSPLAAQATQLQEQLRGMYTFNSSLSTLIESVNRAYAPQWERLFESIRDFQSRIFPENWEGVSRPSINEFESLLIDEGIALMWVPGSKVIQALLGASTAADRRRIISRRWKGIVTDCETVLSDVNHPSLQDSKKFGLDCARALQEGHTAPAQALAGNLLDSVLRSNFDNAARVEVTRNNFKKNGVRFNLDDYKIRAAFTFAPVWCAHAKYKTEDGDPIPRTFGRHPTTHAVSRAQYSRINAVMGLMLVTSVIKFFDTEMEWPIKRVKVS</sequence>
<dbReference type="RefSeq" id="WP_345626911.1">
    <property type="nucleotide sequence ID" value="NZ_BAABJR010000002.1"/>
</dbReference>
<gene>
    <name evidence="1" type="ORF">GCM10023323_10440</name>
</gene>
<evidence type="ECO:0000313" key="2">
    <source>
        <dbReference type="Proteomes" id="UP001499878"/>
    </source>
</evidence>
<proteinExistence type="predicted"/>
<keyword evidence="2" id="KW-1185">Reference proteome</keyword>
<protein>
    <submittedName>
        <fullName evidence="1">Uncharacterized protein</fullName>
    </submittedName>
</protein>
<reference evidence="2" key="1">
    <citation type="journal article" date="2019" name="Int. J. Syst. Evol. Microbiol.">
        <title>The Global Catalogue of Microorganisms (GCM) 10K type strain sequencing project: providing services to taxonomists for standard genome sequencing and annotation.</title>
        <authorList>
            <consortium name="The Broad Institute Genomics Platform"/>
            <consortium name="The Broad Institute Genome Sequencing Center for Infectious Disease"/>
            <person name="Wu L."/>
            <person name="Ma J."/>
        </authorList>
    </citation>
    <scope>NUCLEOTIDE SEQUENCE [LARGE SCALE GENOMIC DNA]</scope>
    <source>
        <strain evidence="2">JCM 18306</strain>
    </source>
</reference>